<proteinExistence type="predicted"/>
<name>A0AAD6T3D8_9AGAR</name>
<comment type="caution">
    <text evidence="3">The sequence shown here is derived from an EMBL/GenBank/DDBJ whole genome shotgun (WGS) entry which is preliminary data.</text>
</comment>
<accession>A0AAD6T3D8</accession>
<dbReference type="Proteomes" id="UP001218188">
    <property type="component" value="Unassembled WGS sequence"/>
</dbReference>
<sequence>MSESSPSVVSPRSSHGPQRTPRSPLSQRYGPYDSDRGRHSQNENWMPSGPGQSGNFPQYIPYNGPSRTYDHTQFSITDQNSRLPALTTLVSVDELSTQYGLDSAQRKAAHTFCKLGSEDRSATLFLRLLKTERQNEEIQEQMQQMLANLEDIAAYCKQTWKPSKEQTKLLKALLRHYLIRPITSYNNLVAIVETYIVDHTASLRLELYKKDPTVKQVVHEMLAAENNAQRSALRKLVFNSVKEKNSLDHFCKKIINSYHLPTLPTSPPQDIMASLALMRQIAKPLLGKDTTRGGDTGFWADLESELDVLYAKNGNERDSAEWRKWELEIITQDNRKYNRHAAESNARTQAEIDAAMLVPPSHANPAAGENEDDDEGMVNEDRQVHISGLGNLAALAAGPVSRSGA</sequence>
<feature type="compositionally biased region" description="Acidic residues" evidence="2">
    <location>
        <begin position="369"/>
        <end position="378"/>
    </location>
</feature>
<evidence type="ECO:0000256" key="2">
    <source>
        <dbReference type="SAM" id="MobiDB-lite"/>
    </source>
</evidence>
<organism evidence="3 4">
    <name type="scientific">Mycena alexandri</name>
    <dbReference type="NCBI Taxonomy" id="1745969"/>
    <lineage>
        <taxon>Eukaryota</taxon>
        <taxon>Fungi</taxon>
        <taxon>Dikarya</taxon>
        <taxon>Basidiomycota</taxon>
        <taxon>Agaricomycotina</taxon>
        <taxon>Agaricomycetes</taxon>
        <taxon>Agaricomycetidae</taxon>
        <taxon>Agaricales</taxon>
        <taxon>Marasmiineae</taxon>
        <taxon>Mycenaceae</taxon>
        <taxon>Mycena</taxon>
    </lineage>
</organism>
<feature type="compositionally biased region" description="Low complexity" evidence="2">
    <location>
        <begin position="1"/>
        <end position="14"/>
    </location>
</feature>
<feature type="region of interest" description="Disordered" evidence="2">
    <location>
        <begin position="360"/>
        <end position="382"/>
    </location>
</feature>
<evidence type="ECO:0000256" key="1">
    <source>
        <dbReference type="SAM" id="Coils"/>
    </source>
</evidence>
<feature type="region of interest" description="Disordered" evidence="2">
    <location>
        <begin position="1"/>
        <end position="60"/>
    </location>
</feature>
<dbReference type="EMBL" id="JARJCM010000029">
    <property type="protein sequence ID" value="KAJ7038974.1"/>
    <property type="molecule type" value="Genomic_DNA"/>
</dbReference>
<evidence type="ECO:0000313" key="3">
    <source>
        <dbReference type="EMBL" id="KAJ7038974.1"/>
    </source>
</evidence>
<protein>
    <submittedName>
        <fullName evidence="3">Uncharacterized protein</fullName>
    </submittedName>
</protein>
<dbReference type="AlphaFoldDB" id="A0AAD6T3D8"/>
<gene>
    <name evidence="3" type="ORF">C8F04DRAFT_1392767</name>
</gene>
<feature type="compositionally biased region" description="Polar residues" evidence="2">
    <location>
        <begin position="15"/>
        <end position="26"/>
    </location>
</feature>
<feature type="coiled-coil region" evidence="1">
    <location>
        <begin position="128"/>
        <end position="155"/>
    </location>
</feature>
<evidence type="ECO:0000313" key="4">
    <source>
        <dbReference type="Proteomes" id="UP001218188"/>
    </source>
</evidence>
<keyword evidence="4" id="KW-1185">Reference proteome</keyword>
<reference evidence="3" key="1">
    <citation type="submission" date="2023-03" db="EMBL/GenBank/DDBJ databases">
        <title>Massive genome expansion in bonnet fungi (Mycena s.s.) driven by repeated elements and novel gene families across ecological guilds.</title>
        <authorList>
            <consortium name="Lawrence Berkeley National Laboratory"/>
            <person name="Harder C.B."/>
            <person name="Miyauchi S."/>
            <person name="Viragh M."/>
            <person name="Kuo A."/>
            <person name="Thoen E."/>
            <person name="Andreopoulos B."/>
            <person name="Lu D."/>
            <person name="Skrede I."/>
            <person name="Drula E."/>
            <person name="Henrissat B."/>
            <person name="Morin E."/>
            <person name="Kohler A."/>
            <person name="Barry K."/>
            <person name="LaButti K."/>
            <person name="Morin E."/>
            <person name="Salamov A."/>
            <person name="Lipzen A."/>
            <person name="Mereny Z."/>
            <person name="Hegedus B."/>
            <person name="Baldrian P."/>
            <person name="Stursova M."/>
            <person name="Weitz H."/>
            <person name="Taylor A."/>
            <person name="Grigoriev I.V."/>
            <person name="Nagy L.G."/>
            <person name="Martin F."/>
            <person name="Kauserud H."/>
        </authorList>
    </citation>
    <scope>NUCLEOTIDE SEQUENCE</scope>
    <source>
        <strain evidence="3">CBHHK200</strain>
    </source>
</reference>
<keyword evidence="1" id="KW-0175">Coiled coil</keyword>